<proteinExistence type="predicted"/>
<organism evidence="1 2">
    <name type="scientific">Catenulispora acidiphila (strain DSM 44928 / JCM 14897 / NBRC 102108 / NRRL B-24433 / ID139908)</name>
    <dbReference type="NCBI Taxonomy" id="479433"/>
    <lineage>
        <taxon>Bacteria</taxon>
        <taxon>Bacillati</taxon>
        <taxon>Actinomycetota</taxon>
        <taxon>Actinomycetes</taxon>
        <taxon>Catenulisporales</taxon>
        <taxon>Catenulisporaceae</taxon>
        <taxon>Catenulispora</taxon>
    </lineage>
</organism>
<evidence type="ECO:0000313" key="1">
    <source>
        <dbReference type="EMBL" id="ACU69186.1"/>
    </source>
</evidence>
<gene>
    <name evidence="1" type="ordered locus">Caci_0233</name>
</gene>
<dbReference type="HOGENOM" id="CLU_3059779_0_0_11"/>
<dbReference type="InParanoid" id="C7QJ44"/>
<accession>C7QJ44</accession>
<dbReference type="Proteomes" id="UP000000851">
    <property type="component" value="Chromosome"/>
</dbReference>
<keyword evidence="2" id="KW-1185">Reference proteome</keyword>
<dbReference type="KEGG" id="cai:Caci_0233"/>
<sequence>MVLMSSRVGRQVANDVDFERWQRQAREIDYRAVSGGHWSIVDESTADISMFGA</sequence>
<evidence type="ECO:0000313" key="2">
    <source>
        <dbReference type="Proteomes" id="UP000000851"/>
    </source>
</evidence>
<dbReference type="EMBL" id="CP001700">
    <property type="protein sequence ID" value="ACU69186.1"/>
    <property type="molecule type" value="Genomic_DNA"/>
</dbReference>
<dbReference type="AlphaFoldDB" id="C7QJ44"/>
<name>C7QJ44_CATAD</name>
<protein>
    <submittedName>
        <fullName evidence="1">Uncharacterized protein</fullName>
    </submittedName>
</protein>
<reference evidence="1 2" key="1">
    <citation type="journal article" date="2009" name="Stand. Genomic Sci.">
        <title>Complete genome sequence of Catenulispora acidiphila type strain (ID 139908).</title>
        <authorList>
            <person name="Copeland A."/>
            <person name="Lapidus A."/>
            <person name="Glavina Del Rio T."/>
            <person name="Nolan M."/>
            <person name="Lucas S."/>
            <person name="Chen F."/>
            <person name="Tice H."/>
            <person name="Cheng J.F."/>
            <person name="Bruce D."/>
            <person name="Goodwin L."/>
            <person name="Pitluck S."/>
            <person name="Mikhailova N."/>
            <person name="Pati A."/>
            <person name="Ivanova N."/>
            <person name="Mavromatis K."/>
            <person name="Chen A."/>
            <person name="Palaniappan K."/>
            <person name="Chain P."/>
            <person name="Land M."/>
            <person name="Hauser L."/>
            <person name="Chang Y.J."/>
            <person name="Jeffries C.D."/>
            <person name="Chertkov O."/>
            <person name="Brettin T."/>
            <person name="Detter J.C."/>
            <person name="Han C."/>
            <person name="Ali Z."/>
            <person name="Tindall B.J."/>
            <person name="Goker M."/>
            <person name="Bristow J."/>
            <person name="Eisen J.A."/>
            <person name="Markowitz V."/>
            <person name="Hugenholtz P."/>
            <person name="Kyrpides N.C."/>
            <person name="Klenk H.P."/>
        </authorList>
    </citation>
    <scope>NUCLEOTIDE SEQUENCE [LARGE SCALE GENOMIC DNA]</scope>
    <source>
        <strain evidence="2">DSM 44928 / JCM 14897 / NBRC 102108 / NRRL B-24433 / ID139908</strain>
    </source>
</reference>